<gene>
    <name evidence="2" type="ORF">IA74_008720</name>
</gene>
<reference evidence="2 3" key="1">
    <citation type="submission" date="2019-03" db="EMBL/GenBank/DDBJ databases">
        <title>Complete genome assembly of MDR B. fragilis.</title>
        <authorList>
            <person name="Sydenham T.V."/>
            <person name="Hasman H."/>
            <person name="Justesen U.S."/>
        </authorList>
    </citation>
    <scope>NUCLEOTIDE SEQUENCE [LARGE SCALE GENOMIC DNA]</scope>
    <source>
        <strain evidence="2 3">DCMOUH0067B</strain>
    </source>
</reference>
<dbReference type="InterPro" id="IPR025399">
    <property type="entry name" value="DUF4372"/>
</dbReference>
<feature type="domain" description="DUF4372" evidence="1">
    <location>
        <begin position="4"/>
        <end position="40"/>
    </location>
</feature>
<evidence type="ECO:0000313" key="2">
    <source>
        <dbReference type="EMBL" id="QCQ38939.1"/>
    </source>
</evidence>
<sequence length="46" mass="5796">MKINTLFLNFSTFLNRTRFNNYVRKYDVNRYVKHFTYWNQIEKSPS</sequence>
<protein>
    <submittedName>
        <fullName evidence="2">DUF4372 domain-containing protein</fullName>
    </submittedName>
</protein>
<organism evidence="2 3">
    <name type="scientific">Bacteroides fragilis</name>
    <dbReference type="NCBI Taxonomy" id="817"/>
    <lineage>
        <taxon>Bacteria</taxon>
        <taxon>Pseudomonadati</taxon>
        <taxon>Bacteroidota</taxon>
        <taxon>Bacteroidia</taxon>
        <taxon>Bacteroidales</taxon>
        <taxon>Bacteroidaceae</taxon>
        <taxon>Bacteroides</taxon>
    </lineage>
</organism>
<name>A0A4P8MSW3_BACFG</name>
<dbReference type="EMBL" id="CP036553">
    <property type="protein sequence ID" value="QCQ38939.1"/>
    <property type="molecule type" value="Genomic_DNA"/>
</dbReference>
<evidence type="ECO:0000259" key="1">
    <source>
        <dbReference type="Pfam" id="PF14294"/>
    </source>
</evidence>
<accession>A0A4P8MSW3</accession>
<dbReference type="Pfam" id="PF14294">
    <property type="entry name" value="DUF4372"/>
    <property type="match status" value="1"/>
</dbReference>
<dbReference type="Proteomes" id="UP000028294">
    <property type="component" value="Chromosome"/>
</dbReference>
<proteinExistence type="predicted"/>
<dbReference type="AlphaFoldDB" id="A0A4P8MSW3"/>
<evidence type="ECO:0000313" key="3">
    <source>
        <dbReference type="Proteomes" id="UP000028294"/>
    </source>
</evidence>